<evidence type="ECO:0000259" key="2">
    <source>
        <dbReference type="Pfam" id="PF07707"/>
    </source>
</evidence>
<name>A0A914HVQ8_GLORO</name>
<dbReference type="WBParaSite" id="Gr19_v10_g4611.t2">
    <property type="protein sequence ID" value="Gr19_v10_g4611.t2"/>
    <property type="gene ID" value="Gr19_v10_g4611"/>
</dbReference>
<dbReference type="Proteomes" id="UP000887572">
    <property type="component" value="Unplaced"/>
</dbReference>
<proteinExistence type="predicted"/>
<dbReference type="PANTHER" id="PTHR45774:SF3">
    <property type="entry name" value="BTB (POZ) DOMAIN-CONTAINING 2B-RELATED"/>
    <property type="match status" value="1"/>
</dbReference>
<dbReference type="Gene3D" id="1.25.40.420">
    <property type="match status" value="1"/>
</dbReference>
<dbReference type="AlphaFoldDB" id="A0A914HVQ8"/>
<dbReference type="GO" id="GO:0022008">
    <property type="term" value="P:neurogenesis"/>
    <property type="evidence" value="ECO:0007669"/>
    <property type="project" value="TreeGrafter"/>
</dbReference>
<keyword evidence="3" id="KW-1185">Reference proteome</keyword>
<evidence type="ECO:0000313" key="3">
    <source>
        <dbReference type="Proteomes" id="UP000887572"/>
    </source>
</evidence>
<dbReference type="PANTHER" id="PTHR45774">
    <property type="entry name" value="BTB/POZ DOMAIN-CONTAINING"/>
    <property type="match status" value="1"/>
</dbReference>
<dbReference type="Pfam" id="PF07707">
    <property type="entry name" value="BACK"/>
    <property type="match status" value="1"/>
</dbReference>
<evidence type="ECO:0000256" key="1">
    <source>
        <dbReference type="SAM" id="MobiDB-lite"/>
    </source>
</evidence>
<organism evidence="3 4">
    <name type="scientific">Globodera rostochiensis</name>
    <name type="common">Golden nematode worm</name>
    <name type="synonym">Heterodera rostochiensis</name>
    <dbReference type="NCBI Taxonomy" id="31243"/>
    <lineage>
        <taxon>Eukaryota</taxon>
        <taxon>Metazoa</taxon>
        <taxon>Ecdysozoa</taxon>
        <taxon>Nematoda</taxon>
        <taxon>Chromadorea</taxon>
        <taxon>Rhabditida</taxon>
        <taxon>Tylenchina</taxon>
        <taxon>Tylenchomorpha</taxon>
        <taxon>Tylenchoidea</taxon>
        <taxon>Heteroderidae</taxon>
        <taxon>Heteroderinae</taxon>
        <taxon>Globodera</taxon>
    </lineage>
</organism>
<dbReference type="GO" id="GO:0005829">
    <property type="term" value="C:cytosol"/>
    <property type="evidence" value="ECO:0007669"/>
    <property type="project" value="TreeGrafter"/>
</dbReference>
<evidence type="ECO:0000313" key="4">
    <source>
        <dbReference type="WBParaSite" id="Gr19_v10_g4611.t2"/>
    </source>
</evidence>
<reference evidence="4" key="1">
    <citation type="submission" date="2022-11" db="UniProtKB">
        <authorList>
            <consortium name="WormBaseParasite"/>
        </authorList>
    </citation>
    <scope>IDENTIFICATION</scope>
</reference>
<feature type="domain" description="BACK" evidence="2">
    <location>
        <begin position="8"/>
        <end position="83"/>
    </location>
</feature>
<accession>A0A914HVQ8</accession>
<dbReference type="InterPro" id="IPR011705">
    <property type="entry name" value="BACK"/>
</dbReference>
<feature type="region of interest" description="Disordered" evidence="1">
    <location>
        <begin position="88"/>
        <end position="130"/>
    </location>
</feature>
<sequence length="130" mass="14130">MGYIDVNADKFLQIDQELLCKILDRDELVINKELAIWNAALGWADEKCRQNGKECSAENRREMLGPALFKIRFPLIPQGAFSKLIVGRDGGGGRSLTSATGGRARGNPRSGRALTSSGAPGVSPKTYWPP</sequence>
<protein>
    <submittedName>
        <fullName evidence="4">BACK domain-containing protein</fullName>
    </submittedName>
</protein>